<dbReference type="InParanoid" id="A0A251RLW6"/>
<evidence type="ECO:0000313" key="2">
    <source>
        <dbReference type="Proteomes" id="UP000215914"/>
    </source>
</evidence>
<proteinExistence type="predicted"/>
<dbReference type="Proteomes" id="UP000215914">
    <property type="component" value="Chromosome 17"/>
</dbReference>
<gene>
    <name evidence="1" type="ORF">HannXRQ_Chr17g0537891</name>
</gene>
<reference evidence="2" key="1">
    <citation type="journal article" date="2017" name="Nature">
        <title>The sunflower genome provides insights into oil metabolism, flowering and Asterid evolution.</title>
        <authorList>
            <person name="Badouin H."/>
            <person name="Gouzy J."/>
            <person name="Grassa C.J."/>
            <person name="Murat F."/>
            <person name="Staton S.E."/>
            <person name="Cottret L."/>
            <person name="Lelandais-Briere C."/>
            <person name="Owens G.L."/>
            <person name="Carrere S."/>
            <person name="Mayjonade B."/>
            <person name="Legrand L."/>
            <person name="Gill N."/>
            <person name="Kane N.C."/>
            <person name="Bowers J.E."/>
            <person name="Hubner S."/>
            <person name="Bellec A."/>
            <person name="Berard A."/>
            <person name="Berges H."/>
            <person name="Blanchet N."/>
            <person name="Boniface M.C."/>
            <person name="Brunel D."/>
            <person name="Catrice O."/>
            <person name="Chaidir N."/>
            <person name="Claudel C."/>
            <person name="Donnadieu C."/>
            <person name="Faraut T."/>
            <person name="Fievet G."/>
            <person name="Helmstetter N."/>
            <person name="King M."/>
            <person name="Knapp S.J."/>
            <person name="Lai Z."/>
            <person name="Le Paslier M.C."/>
            <person name="Lippi Y."/>
            <person name="Lorenzon L."/>
            <person name="Mandel J.R."/>
            <person name="Marage G."/>
            <person name="Marchand G."/>
            <person name="Marquand E."/>
            <person name="Bret-Mestries E."/>
            <person name="Morien E."/>
            <person name="Nambeesan S."/>
            <person name="Nguyen T."/>
            <person name="Pegot-Espagnet P."/>
            <person name="Pouilly N."/>
            <person name="Raftis F."/>
            <person name="Sallet E."/>
            <person name="Schiex T."/>
            <person name="Thomas J."/>
            <person name="Vandecasteele C."/>
            <person name="Vares D."/>
            <person name="Vear F."/>
            <person name="Vautrin S."/>
            <person name="Crespi M."/>
            <person name="Mangin B."/>
            <person name="Burke J.M."/>
            <person name="Salse J."/>
            <person name="Munos S."/>
            <person name="Vincourt P."/>
            <person name="Rieseberg L.H."/>
            <person name="Langlade N.B."/>
        </authorList>
    </citation>
    <scope>NUCLEOTIDE SEQUENCE [LARGE SCALE GENOMIC DNA]</scope>
    <source>
        <strain evidence="2">cv. SF193</strain>
    </source>
</reference>
<organism evidence="1 2">
    <name type="scientific">Helianthus annuus</name>
    <name type="common">Common sunflower</name>
    <dbReference type="NCBI Taxonomy" id="4232"/>
    <lineage>
        <taxon>Eukaryota</taxon>
        <taxon>Viridiplantae</taxon>
        <taxon>Streptophyta</taxon>
        <taxon>Embryophyta</taxon>
        <taxon>Tracheophyta</taxon>
        <taxon>Spermatophyta</taxon>
        <taxon>Magnoliopsida</taxon>
        <taxon>eudicotyledons</taxon>
        <taxon>Gunneridae</taxon>
        <taxon>Pentapetalae</taxon>
        <taxon>asterids</taxon>
        <taxon>campanulids</taxon>
        <taxon>Asterales</taxon>
        <taxon>Asteraceae</taxon>
        <taxon>Asteroideae</taxon>
        <taxon>Heliantheae alliance</taxon>
        <taxon>Heliantheae</taxon>
        <taxon>Helianthus</taxon>
    </lineage>
</organism>
<evidence type="ECO:0000313" key="1">
    <source>
        <dbReference type="EMBL" id="OTF85247.1"/>
    </source>
</evidence>
<protein>
    <submittedName>
        <fullName evidence="1">Uncharacterized protein</fullName>
    </submittedName>
</protein>
<dbReference type="EMBL" id="CM007906">
    <property type="protein sequence ID" value="OTF85247.1"/>
    <property type="molecule type" value="Genomic_DNA"/>
</dbReference>
<keyword evidence="2" id="KW-1185">Reference proteome</keyword>
<sequence>MFWPCIICIFFWHGITTGNYQGMFLFFYFSIFYMKNVPHWKDNDKGPPMSFSLLHNRHPQTHINT</sequence>
<accession>A0A251RLW6</accession>
<dbReference type="AlphaFoldDB" id="A0A251RLW6"/>
<name>A0A251RLW6_HELAN</name>